<dbReference type="Pfam" id="PF01121">
    <property type="entry name" value="CoaE"/>
    <property type="match status" value="1"/>
</dbReference>
<feature type="transmembrane region" description="Helical" evidence="4">
    <location>
        <begin position="205"/>
        <end position="223"/>
    </location>
</feature>
<evidence type="ECO:0000313" key="6">
    <source>
        <dbReference type="Proteomes" id="UP000194127"/>
    </source>
</evidence>
<dbReference type="Proteomes" id="UP000194127">
    <property type="component" value="Unassembled WGS sequence"/>
</dbReference>
<keyword evidence="4" id="KW-1133">Transmembrane helix</keyword>
<dbReference type="OrthoDB" id="247245at2759"/>
<comment type="similarity">
    <text evidence="1">Belongs to the CoaE family.</text>
</comment>
<dbReference type="InterPro" id="IPR001977">
    <property type="entry name" value="Depp_CoAkinase"/>
</dbReference>
<dbReference type="Gene3D" id="3.40.50.300">
    <property type="entry name" value="P-loop containing nucleotide triphosphate hydrolases"/>
    <property type="match status" value="1"/>
</dbReference>
<dbReference type="GO" id="GO:0005737">
    <property type="term" value="C:cytoplasm"/>
    <property type="evidence" value="ECO:0007669"/>
    <property type="project" value="UniProtKB-ARBA"/>
</dbReference>
<dbReference type="GO" id="GO:0004140">
    <property type="term" value="F:dephospho-CoA kinase activity"/>
    <property type="evidence" value="ECO:0007669"/>
    <property type="project" value="InterPro"/>
</dbReference>
<evidence type="ECO:0000256" key="4">
    <source>
        <dbReference type="SAM" id="Phobius"/>
    </source>
</evidence>
<protein>
    <recommendedName>
        <fullName evidence="7">Dephospho-CoA kinase</fullName>
    </recommendedName>
</protein>
<proteinExistence type="inferred from homology"/>
<keyword evidence="4" id="KW-0472">Membrane</keyword>
<dbReference type="SUPFAM" id="SSF52540">
    <property type="entry name" value="P-loop containing nucleoside triphosphate hydrolases"/>
    <property type="match status" value="1"/>
</dbReference>
<reference evidence="5 6" key="1">
    <citation type="submission" date="2017-04" db="EMBL/GenBank/DDBJ databases">
        <title>Genome Sequence of the Model Brown-Rot Fungus Postia placenta SB12.</title>
        <authorList>
            <consortium name="DOE Joint Genome Institute"/>
            <person name="Gaskell J."/>
            <person name="Kersten P."/>
            <person name="Larrondo L.F."/>
            <person name="Canessa P."/>
            <person name="Martinez D."/>
            <person name="Hibbett D."/>
            <person name="Schmoll M."/>
            <person name="Kubicek C.P."/>
            <person name="Martinez A.T."/>
            <person name="Yadav J."/>
            <person name="Master E."/>
            <person name="Magnuson J.K."/>
            <person name="James T."/>
            <person name="Yaver D."/>
            <person name="Berka R."/>
            <person name="Labutti K."/>
            <person name="Lipzen A."/>
            <person name="Aerts A."/>
            <person name="Barry K."/>
            <person name="Henrissat B."/>
            <person name="Blanchette R."/>
            <person name="Grigoriev I."/>
            <person name="Cullen D."/>
        </authorList>
    </citation>
    <scope>NUCLEOTIDE SEQUENCE [LARGE SCALE GENOMIC DNA]</scope>
    <source>
        <strain evidence="5 6">MAD-698-R-SB12</strain>
    </source>
</reference>
<dbReference type="GO" id="GO:0015937">
    <property type="term" value="P:coenzyme A biosynthetic process"/>
    <property type="evidence" value="ECO:0007669"/>
    <property type="project" value="InterPro"/>
</dbReference>
<dbReference type="HAMAP" id="MF_00376">
    <property type="entry name" value="Dephospho_CoA_kinase"/>
    <property type="match status" value="1"/>
</dbReference>
<dbReference type="PANTHER" id="PTHR10695">
    <property type="entry name" value="DEPHOSPHO-COA KINASE-RELATED"/>
    <property type="match status" value="1"/>
</dbReference>
<dbReference type="GO" id="GO:0005524">
    <property type="term" value="F:ATP binding"/>
    <property type="evidence" value="ECO:0007669"/>
    <property type="project" value="UniProtKB-KW"/>
</dbReference>
<evidence type="ECO:0000256" key="2">
    <source>
        <dbReference type="ARBA" id="ARBA00022741"/>
    </source>
</evidence>
<dbReference type="CDD" id="cd02022">
    <property type="entry name" value="DPCK"/>
    <property type="match status" value="1"/>
</dbReference>
<evidence type="ECO:0000256" key="1">
    <source>
        <dbReference type="ARBA" id="ARBA00009018"/>
    </source>
</evidence>
<evidence type="ECO:0000313" key="5">
    <source>
        <dbReference type="EMBL" id="OSX65486.1"/>
    </source>
</evidence>
<dbReference type="STRING" id="670580.A0A1X6NAL9"/>
<dbReference type="FunFam" id="3.40.50.300:FF:000485">
    <property type="entry name" value="Dephospho-CoA kinase CAB5"/>
    <property type="match status" value="1"/>
</dbReference>
<evidence type="ECO:0008006" key="7">
    <source>
        <dbReference type="Google" id="ProtNLM"/>
    </source>
</evidence>
<dbReference type="PANTHER" id="PTHR10695:SF46">
    <property type="entry name" value="BIFUNCTIONAL COENZYME A SYNTHASE-RELATED"/>
    <property type="match status" value="1"/>
</dbReference>
<dbReference type="PROSITE" id="PS51219">
    <property type="entry name" value="DPCK"/>
    <property type="match status" value="1"/>
</dbReference>
<dbReference type="EMBL" id="KZ110593">
    <property type="protein sequence ID" value="OSX65486.1"/>
    <property type="molecule type" value="Genomic_DNA"/>
</dbReference>
<name>A0A1X6NAL9_9APHY</name>
<keyword evidence="2" id="KW-0547">Nucleotide-binding</keyword>
<dbReference type="GeneID" id="36325446"/>
<dbReference type="RefSeq" id="XP_024342280.1">
    <property type="nucleotide sequence ID" value="XM_024480496.1"/>
</dbReference>
<dbReference type="InterPro" id="IPR027417">
    <property type="entry name" value="P-loop_NTPase"/>
</dbReference>
<dbReference type="AlphaFoldDB" id="A0A1X6NAL9"/>
<sequence>MLVVGLTGGIATGKSTVSNLLREHSLPVIDADILARQVVQPGTPALAQIVATFGADVLQADGTLDRAKLGAIVFADEAQRRRLNAIVHPAVRRAMLWGVLRCWWRGARICVLDVPLLIEGGLWKFVGAVAVVYCSPEIQLQRLMARDGSAREDAQARLNAQLPISEKVEYADYVVDNSGSVQDLKGQIEGFVAKLRRRAGWSWRLSWLFPPWGLLSAAWMLGWRSVAWSRRGSNRKTTGRT</sequence>
<accession>A0A1X6NAL9</accession>
<dbReference type="NCBIfam" id="TIGR00152">
    <property type="entry name" value="dephospho-CoA kinase"/>
    <property type="match status" value="1"/>
</dbReference>
<organism evidence="5 6">
    <name type="scientific">Postia placenta MAD-698-R-SB12</name>
    <dbReference type="NCBI Taxonomy" id="670580"/>
    <lineage>
        <taxon>Eukaryota</taxon>
        <taxon>Fungi</taxon>
        <taxon>Dikarya</taxon>
        <taxon>Basidiomycota</taxon>
        <taxon>Agaricomycotina</taxon>
        <taxon>Agaricomycetes</taxon>
        <taxon>Polyporales</taxon>
        <taxon>Adustoporiaceae</taxon>
        <taxon>Rhodonia</taxon>
    </lineage>
</organism>
<keyword evidence="6" id="KW-1185">Reference proteome</keyword>
<keyword evidence="4" id="KW-0812">Transmembrane</keyword>
<keyword evidence="3" id="KW-0067">ATP-binding</keyword>
<gene>
    <name evidence="5" type="ORF">POSPLADRAFT_1054233</name>
</gene>
<evidence type="ECO:0000256" key="3">
    <source>
        <dbReference type="ARBA" id="ARBA00022840"/>
    </source>
</evidence>